<dbReference type="InterPro" id="IPR001932">
    <property type="entry name" value="PPM-type_phosphatase-like_dom"/>
</dbReference>
<dbReference type="GeneID" id="8854504"/>
<evidence type="ECO:0000256" key="3">
    <source>
        <dbReference type="ARBA" id="ARBA00013081"/>
    </source>
</evidence>
<dbReference type="CDD" id="cd00143">
    <property type="entry name" value="PP2Cc"/>
    <property type="match status" value="1"/>
</dbReference>
<keyword evidence="6" id="KW-0460">Magnesium</keyword>
<evidence type="ECO:0000256" key="6">
    <source>
        <dbReference type="ARBA" id="ARBA00022842"/>
    </source>
</evidence>
<keyword evidence="4" id="KW-0479">Metal-binding</keyword>
<dbReference type="EC" id="3.1.3.16" evidence="3"/>
<dbReference type="RefSeq" id="XP_002675732.1">
    <property type="nucleotide sequence ID" value="XM_002675686.1"/>
</dbReference>
<dbReference type="OrthoDB" id="343114at2759"/>
<dbReference type="KEGG" id="ngr:NAEGRDRAFT_69113"/>
<organism evidence="12">
    <name type="scientific">Naegleria gruberi</name>
    <name type="common">Amoeba</name>
    <dbReference type="NCBI Taxonomy" id="5762"/>
    <lineage>
        <taxon>Eukaryota</taxon>
        <taxon>Discoba</taxon>
        <taxon>Heterolobosea</taxon>
        <taxon>Tetramitia</taxon>
        <taxon>Eutetramitia</taxon>
        <taxon>Vahlkampfiidae</taxon>
        <taxon>Naegleria</taxon>
    </lineage>
</organism>
<dbReference type="Gene3D" id="3.60.40.10">
    <property type="entry name" value="PPM-type phosphatase domain"/>
    <property type="match status" value="1"/>
</dbReference>
<dbReference type="VEuPathDB" id="AmoebaDB:NAEGRDRAFT_69113"/>
<evidence type="ECO:0000256" key="7">
    <source>
        <dbReference type="ARBA" id="ARBA00022912"/>
    </source>
</evidence>
<evidence type="ECO:0000313" key="12">
    <source>
        <dbReference type="Proteomes" id="UP000006671"/>
    </source>
</evidence>
<dbReference type="EMBL" id="GG738876">
    <property type="protein sequence ID" value="EFC42988.1"/>
    <property type="molecule type" value="Genomic_DNA"/>
</dbReference>
<feature type="compositionally biased region" description="Low complexity" evidence="9">
    <location>
        <begin position="155"/>
        <end position="180"/>
    </location>
</feature>
<dbReference type="AlphaFoldDB" id="D2VJP4"/>
<evidence type="ECO:0000259" key="10">
    <source>
        <dbReference type="PROSITE" id="PS51746"/>
    </source>
</evidence>
<sequence length="372" mass="41849">MQNESSLPISGDDEQLEYLDEGMIIMEANLEKDVKCSLIKDWSLNENILIGRGQVIGFRENQEDFEKILIGKETILCGVFDGHCGDACARFISSKCLDEISQNIKLLNNNISTNTTINSDNSNQNQILNINEQVLEETFAKLQSDYIQFREEINSTTTTNSSNNNNNTLTPETTALPPENSTSTNREEDIISLECGTTANIILLSSHNPSTIYSINCGDSRAIYFNGTKTIMLSRDHKPNDLDENSRIKKLGGHIDEESGRIDGFLSYSRSFGDLDYQPIVSYSPELKIMERQEKKSGAEFILIATDGLFEGFKSNEECTHYITEFLQSHNYNAENATIVISELIGSMLDYCVNELESMDNVTLQLVMFMHK</sequence>
<dbReference type="eggNOG" id="KOG0698">
    <property type="taxonomic scope" value="Eukaryota"/>
</dbReference>
<evidence type="ECO:0000256" key="1">
    <source>
        <dbReference type="ARBA" id="ARBA00001936"/>
    </source>
</evidence>
<keyword evidence="8" id="KW-0464">Manganese</keyword>
<dbReference type="GO" id="GO:0004722">
    <property type="term" value="F:protein serine/threonine phosphatase activity"/>
    <property type="evidence" value="ECO:0007669"/>
    <property type="project" value="UniProtKB-EC"/>
</dbReference>
<dbReference type="SMART" id="SM00332">
    <property type="entry name" value="PP2Cc"/>
    <property type="match status" value="1"/>
</dbReference>
<evidence type="ECO:0000313" key="11">
    <source>
        <dbReference type="EMBL" id="EFC42988.1"/>
    </source>
</evidence>
<evidence type="ECO:0000256" key="5">
    <source>
        <dbReference type="ARBA" id="ARBA00022801"/>
    </source>
</evidence>
<dbReference type="GO" id="GO:0046872">
    <property type="term" value="F:metal ion binding"/>
    <property type="evidence" value="ECO:0007669"/>
    <property type="project" value="UniProtKB-KW"/>
</dbReference>
<protein>
    <recommendedName>
        <fullName evidence="3">protein-serine/threonine phosphatase</fullName>
        <ecNumber evidence="3">3.1.3.16</ecNumber>
    </recommendedName>
</protein>
<dbReference type="PANTHER" id="PTHR13832">
    <property type="entry name" value="PROTEIN PHOSPHATASE 2C"/>
    <property type="match status" value="1"/>
</dbReference>
<dbReference type="Proteomes" id="UP000006671">
    <property type="component" value="Unassembled WGS sequence"/>
</dbReference>
<comment type="similarity">
    <text evidence="2">Belongs to the PP2C family.</text>
</comment>
<proteinExistence type="inferred from homology"/>
<evidence type="ECO:0000256" key="4">
    <source>
        <dbReference type="ARBA" id="ARBA00022723"/>
    </source>
</evidence>
<gene>
    <name evidence="11" type="ORF">NAEGRDRAFT_69113</name>
</gene>
<feature type="domain" description="PPM-type phosphatase" evidence="10">
    <location>
        <begin position="49"/>
        <end position="344"/>
    </location>
</feature>
<evidence type="ECO:0000256" key="8">
    <source>
        <dbReference type="ARBA" id="ARBA00023211"/>
    </source>
</evidence>
<evidence type="ECO:0000256" key="2">
    <source>
        <dbReference type="ARBA" id="ARBA00006702"/>
    </source>
</evidence>
<evidence type="ECO:0000256" key="9">
    <source>
        <dbReference type="SAM" id="MobiDB-lite"/>
    </source>
</evidence>
<dbReference type="InterPro" id="IPR036457">
    <property type="entry name" value="PPM-type-like_dom_sf"/>
</dbReference>
<dbReference type="OMA" id="IDEHERY"/>
<keyword evidence="5" id="KW-0378">Hydrolase</keyword>
<comment type="cofactor">
    <cofactor evidence="1">
        <name>Mn(2+)</name>
        <dbReference type="ChEBI" id="CHEBI:29035"/>
    </cofactor>
</comment>
<reference evidence="11 12" key="1">
    <citation type="journal article" date="2010" name="Cell">
        <title>The genome of Naegleria gruberi illuminates early eukaryotic versatility.</title>
        <authorList>
            <person name="Fritz-Laylin L.K."/>
            <person name="Prochnik S.E."/>
            <person name="Ginger M.L."/>
            <person name="Dacks J.B."/>
            <person name="Carpenter M.L."/>
            <person name="Field M.C."/>
            <person name="Kuo A."/>
            <person name="Paredez A."/>
            <person name="Chapman J."/>
            <person name="Pham J."/>
            <person name="Shu S."/>
            <person name="Neupane R."/>
            <person name="Cipriano M."/>
            <person name="Mancuso J."/>
            <person name="Tu H."/>
            <person name="Salamov A."/>
            <person name="Lindquist E."/>
            <person name="Shapiro H."/>
            <person name="Lucas S."/>
            <person name="Grigoriev I.V."/>
            <person name="Cande W.Z."/>
            <person name="Fulton C."/>
            <person name="Rokhsar D.S."/>
            <person name="Dawson S.C."/>
        </authorList>
    </citation>
    <scope>NUCLEOTIDE SEQUENCE [LARGE SCALE GENOMIC DNA]</scope>
    <source>
        <strain evidence="11 12">NEG-M</strain>
    </source>
</reference>
<keyword evidence="12" id="KW-1185">Reference proteome</keyword>
<dbReference type="PANTHER" id="PTHR13832:SF803">
    <property type="entry name" value="PROTEIN PHOSPHATASE 1G"/>
    <property type="match status" value="1"/>
</dbReference>
<dbReference type="STRING" id="5762.D2VJP4"/>
<dbReference type="Pfam" id="PF00481">
    <property type="entry name" value="PP2C"/>
    <property type="match status" value="1"/>
</dbReference>
<keyword evidence="7" id="KW-0904">Protein phosphatase</keyword>
<accession>D2VJP4</accession>
<name>D2VJP4_NAEGR</name>
<feature type="region of interest" description="Disordered" evidence="9">
    <location>
        <begin position="155"/>
        <end position="186"/>
    </location>
</feature>
<dbReference type="InterPro" id="IPR015655">
    <property type="entry name" value="PP2C"/>
</dbReference>
<dbReference type="InParanoid" id="D2VJP4"/>
<dbReference type="SUPFAM" id="SSF81606">
    <property type="entry name" value="PP2C-like"/>
    <property type="match status" value="1"/>
</dbReference>
<dbReference type="PROSITE" id="PS51746">
    <property type="entry name" value="PPM_2"/>
    <property type="match status" value="1"/>
</dbReference>